<proteinExistence type="predicted"/>
<feature type="transmembrane region" description="Helical" evidence="1">
    <location>
        <begin position="442"/>
        <end position="464"/>
    </location>
</feature>
<feature type="transmembrane region" description="Helical" evidence="1">
    <location>
        <begin position="174"/>
        <end position="197"/>
    </location>
</feature>
<evidence type="ECO:0000313" key="3">
    <source>
        <dbReference type="Proteomes" id="UP000557872"/>
    </source>
</evidence>
<keyword evidence="3" id="KW-1185">Reference proteome</keyword>
<dbReference type="RefSeq" id="WP_178934104.1">
    <property type="nucleotide sequence ID" value="NZ_JACBAZ010000009.1"/>
</dbReference>
<accession>A0A851GJC0</accession>
<feature type="transmembrane region" description="Helical" evidence="1">
    <location>
        <begin position="218"/>
        <end position="246"/>
    </location>
</feature>
<feature type="transmembrane region" description="Helical" evidence="1">
    <location>
        <begin position="331"/>
        <end position="350"/>
    </location>
</feature>
<dbReference type="EMBL" id="JACBAZ010000009">
    <property type="protein sequence ID" value="NWK57269.1"/>
    <property type="molecule type" value="Genomic_DNA"/>
</dbReference>
<evidence type="ECO:0000313" key="2">
    <source>
        <dbReference type="EMBL" id="NWK57269.1"/>
    </source>
</evidence>
<gene>
    <name evidence="2" type="ORF">HW115_16725</name>
</gene>
<feature type="transmembrane region" description="Helical" evidence="1">
    <location>
        <begin position="118"/>
        <end position="139"/>
    </location>
</feature>
<feature type="transmembrane region" description="Helical" evidence="1">
    <location>
        <begin position="418"/>
        <end position="436"/>
    </location>
</feature>
<protein>
    <submittedName>
        <fullName evidence="2">Uncharacterized protein</fullName>
    </submittedName>
</protein>
<keyword evidence="1" id="KW-0812">Transmembrane</keyword>
<keyword evidence="1" id="KW-1133">Transmembrane helix</keyword>
<organism evidence="2 3">
    <name type="scientific">Oceaniferula marina</name>
    <dbReference type="NCBI Taxonomy" id="2748318"/>
    <lineage>
        <taxon>Bacteria</taxon>
        <taxon>Pseudomonadati</taxon>
        <taxon>Verrucomicrobiota</taxon>
        <taxon>Verrucomicrobiia</taxon>
        <taxon>Verrucomicrobiales</taxon>
        <taxon>Verrucomicrobiaceae</taxon>
        <taxon>Oceaniferula</taxon>
    </lineage>
</organism>
<dbReference type="Proteomes" id="UP000557872">
    <property type="component" value="Unassembled WGS sequence"/>
</dbReference>
<sequence length="482" mass="53442">MSTATLKSLTDFSDKLNPMLVKELRQGLKGLGFVCLFIALQAFLALIMLTTAAGASYDNAGHLLSRIIFFFFSVAVLIIQPLRGISALHTEIKGSTIDLLCLTRLSAWRIAFGKWVSLVSQSALILTAIIPYLILRYFFGDMQLFSELFLLLTIFLLSMAFTAMTVGFSALNSVILRVIAPLGGAMFVLMLIVQAFASRRYQFQEVLNLVTLQTGTHWLVYLGFTLAVIYTTWICLDLGTSIIAPIAENRATFKRCISMILIGITTMILILAEAEPIAVCFIAIFLCLPILFLSLTESAELVPPVTAPFTKLGTTGKWLGRFLYPGWATGLMYSLLLYLMVAFSLSIQHYPTSYASFDMDHAILCLNIGFGSLYLTTVLLGVFRKKITNRMGFGILFTVIQCILFTSVLACNEISRNLDILPIIFWIPLSAFGFMAENSGDISVELMTLSFANLIGYFIVALLISRPVWPQIQQTEQQNAQP</sequence>
<feature type="transmembrane region" description="Helical" evidence="1">
    <location>
        <begin position="362"/>
        <end position="384"/>
    </location>
</feature>
<dbReference type="AlphaFoldDB" id="A0A851GJC0"/>
<feature type="transmembrane region" description="Helical" evidence="1">
    <location>
        <begin position="148"/>
        <end position="168"/>
    </location>
</feature>
<name>A0A851GJC0_9BACT</name>
<feature type="transmembrane region" description="Helical" evidence="1">
    <location>
        <begin position="31"/>
        <end position="57"/>
    </location>
</feature>
<feature type="transmembrane region" description="Helical" evidence="1">
    <location>
        <begin position="63"/>
        <end position="82"/>
    </location>
</feature>
<evidence type="ECO:0000256" key="1">
    <source>
        <dbReference type="SAM" id="Phobius"/>
    </source>
</evidence>
<reference evidence="2 3" key="1">
    <citation type="submission" date="2020-07" db="EMBL/GenBank/DDBJ databases">
        <title>Roseicoccus Jingziensis gen. nov., sp. nov., isolated from coastal seawater.</title>
        <authorList>
            <person name="Feng X."/>
        </authorList>
    </citation>
    <scope>NUCLEOTIDE SEQUENCE [LARGE SCALE GENOMIC DNA]</scope>
    <source>
        <strain evidence="2 3">N1E253</strain>
    </source>
</reference>
<feature type="transmembrane region" description="Helical" evidence="1">
    <location>
        <begin position="390"/>
        <end position="411"/>
    </location>
</feature>
<keyword evidence="1" id="KW-0472">Membrane</keyword>
<feature type="transmembrane region" description="Helical" evidence="1">
    <location>
        <begin position="252"/>
        <end position="272"/>
    </location>
</feature>
<comment type="caution">
    <text evidence="2">The sequence shown here is derived from an EMBL/GenBank/DDBJ whole genome shotgun (WGS) entry which is preliminary data.</text>
</comment>